<dbReference type="GO" id="GO:0004674">
    <property type="term" value="F:protein serine/threonine kinase activity"/>
    <property type="evidence" value="ECO:0007669"/>
    <property type="project" value="UniProtKB-KW"/>
</dbReference>
<dbReference type="EC" id="2.7.11.1" evidence="2"/>
<name>A0A2I0W7V9_9ASPA</name>
<evidence type="ECO:0000256" key="6">
    <source>
        <dbReference type="ARBA" id="ARBA00022692"/>
    </source>
</evidence>
<evidence type="ECO:0000256" key="1">
    <source>
        <dbReference type="ARBA" id="ARBA00004479"/>
    </source>
</evidence>
<feature type="binding site" evidence="19">
    <location>
        <position position="123"/>
    </location>
    <ligand>
        <name>ATP</name>
        <dbReference type="ChEBI" id="CHEBI:30616"/>
    </ligand>
</feature>
<dbReference type="PROSITE" id="PS00108">
    <property type="entry name" value="PROTEIN_KINASE_ST"/>
    <property type="match status" value="1"/>
</dbReference>
<evidence type="ECO:0000256" key="2">
    <source>
        <dbReference type="ARBA" id="ARBA00012513"/>
    </source>
</evidence>
<dbReference type="InterPro" id="IPR000719">
    <property type="entry name" value="Prot_kinase_dom"/>
</dbReference>
<dbReference type="PROSITE" id="PS50011">
    <property type="entry name" value="PROTEIN_KINASE_DOM"/>
    <property type="match status" value="1"/>
</dbReference>
<keyword evidence="8 23" id="KW-0430">Lectin</keyword>
<evidence type="ECO:0000313" key="23">
    <source>
        <dbReference type="EMBL" id="PKU71732.1"/>
    </source>
</evidence>
<dbReference type="Gene3D" id="1.10.510.10">
    <property type="entry name" value="Transferase(Phosphotransferase) domain 1"/>
    <property type="match status" value="1"/>
</dbReference>
<dbReference type="Proteomes" id="UP000233837">
    <property type="component" value="Unassembled WGS sequence"/>
</dbReference>
<sequence>MTAKRFLLFLLFLFIVAIISLAMLIAIIIGISHLRPSSLLFLFFYILFYVFFISCFCFCRKACKKKKRSEEQDDILNLPSFSNRFSFEELKIATENFCHMLGRGAFGSVFEGKLADDTKVAVKRLEGDRIIGQGRTEFLAEAETIGSLHHINVVRLIGFCAEKSHRLIVFEFMENGSLDKWIFGRTPDTVLDWQTKVKIIIDIAKGLSYLHEECMHRIAHLDIKPQNILLDKNFNAKVADFGLAKLIDRDQRELNTRMRGTYGYLAPEWLTSAITEKVDVFSFGIVVMEILCGRKNFDHSQPEDGARLISLLQEKVKIDRLLDMVDRNEINIQLHGEKAVEMMRLAMWCLQTNSCKRPSMSTVVKVLEGNLSMQTDLDYNFFTSATLNANDHIYIAIFDDNRSRKTRLAVDDDRRQGRWAVDDARSRIDFYQAQSKKSLDQVDRNLDRIRETLRSIRRMRMSSATIPRHSSSSLSLSAPRKRYQPRHSSTVIDDYPSLELPLKWRDPPPEYPLLELLLRWRNPPPPQITSPSKRNFNLDPIQIDPDQIETSMGVGYAQNQQEDNPVSDQVQIRRTAADLVMPAAADQAPAD</sequence>
<dbReference type="InterPro" id="IPR008271">
    <property type="entry name" value="Ser/Thr_kinase_AS"/>
</dbReference>
<evidence type="ECO:0000256" key="14">
    <source>
        <dbReference type="ARBA" id="ARBA00023157"/>
    </source>
</evidence>
<feature type="domain" description="Protein kinase" evidence="22">
    <location>
        <begin position="95"/>
        <end position="382"/>
    </location>
</feature>
<evidence type="ECO:0000256" key="7">
    <source>
        <dbReference type="ARBA" id="ARBA00022729"/>
    </source>
</evidence>
<evidence type="ECO:0000256" key="8">
    <source>
        <dbReference type="ARBA" id="ARBA00022734"/>
    </source>
</evidence>
<keyword evidence="5" id="KW-0808">Transferase</keyword>
<dbReference type="InterPro" id="IPR051343">
    <property type="entry name" value="G-type_lectin_kinases/EP1-like"/>
</dbReference>
<evidence type="ECO:0000256" key="18">
    <source>
        <dbReference type="ARBA" id="ARBA00048679"/>
    </source>
</evidence>
<keyword evidence="13 21" id="KW-0472">Membrane</keyword>
<dbReference type="GO" id="GO:0030246">
    <property type="term" value="F:carbohydrate binding"/>
    <property type="evidence" value="ECO:0007669"/>
    <property type="project" value="UniProtKB-KW"/>
</dbReference>
<dbReference type="InterPro" id="IPR011009">
    <property type="entry name" value="Kinase-like_dom_sf"/>
</dbReference>
<dbReference type="CDD" id="cd14066">
    <property type="entry name" value="STKc_IRAK"/>
    <property type="match status" value="1"/>
</dbReference>
<evidence type="ECO:0000256" key="11">
    <source>
        <dbReference type="ARBA" id="ARBA00022840"/>
    </source>
</evidence>
<keyword evidence="15 23" id="KW-0675">Receptor</keyword>
<evidence type="ECO:0000256" key="3">
    <source>
        <dbReference type="ARBA" id="ARBA00022527"/>
    </source>
</evidence>
<keyword evidence="16" id="KW-0325">Glycoprotein</keyword>
<dbReference type="GO" id="GO:0016020">
    <property type="term" value="C:membrane"/>
    <property type="evidence" value="ECO:0007669"/>
    <property type="project" value="UniProtKB-SubCell"/>
</dbReference>
<evidence type="ECO:0000256" key="4">
    <source>
        <dbReference type="ARBA" id="ARBA00022553"/>
    </source>
</evidence>
<dbReference type="Pfam" id="PF00069">
    <property type="entry name" value="Pkinase"/>
    <property type="match status" value="1"/>
</dbReference>
<dbReference type="STRING" id="906689.A0A2I0W7V9"/>
<keyword evidence="24" id="KW-1185">Reference proteome</keyword>
<dbReference type="FunFam" id="1.10.510.10:FF:000248">
    <property type="entry name" value="S-receptor-like kinase 5"/>
    <property type="match status" value="1"/>
</dbReference>
<dbReference type="FunFam" id="3.30.200.20:FF:000178">
    <property type="entry name" value="serine/threonine-protein kinase PBS1-like"/>
    <property type="match status" value="1"/>
</dbReference>
<feature type="region of interest" description="Disordered" evidence="20">
    <location>
        <begin position="462"/>
        <end position="488"/>
    </location>
</feature>
<evidence type="ECO:0000256" key="13">
    <source>
        <dbReference type="ARBA" id="ARBA00023136"/>
    </source>
</evidence>
<keyword evidence="9 19" id="KW-0547">Nucleotide-binding</keyword>
<dbReference type="PROSITE" id="PS00107">
    <property type="entry name" value="PROTEIN_KINASE_ATP"/>
    <property type="match status" value="1"/>
</dbReference>
<accession>A0A2I0W7V9</accession>
<gene>
    <name evidence="23" type="primary">SD25</name>
    <name evidence="23" type="ORF">MA16_Dca027197</name>
</gene>
<keyword evidence="11 19" id="KW-0067">ATP-binding</keyword>
<keyword evidence="10 23" id="KW-0418">Kinase</keyword>
<reference evidence="23 24" key="1">
    <citation type="journal article" date="2016" name="Sci. Rep.">
        <title>The Dendrobium catenatum Lindl. genome sequence provides insights into polysaccharide synthase, floral development and adaptive evolution.</title>
        <authorList>
            <person name="Zhang G.Q."/>
            <person name="Xu Q."/>
            <person name="Bian C."/>
            <person name="Tsai W.C."/>
            <person name="Yeh C.M."/>
            <person name="Liu K.W."/>
            <person name="Yoshida K."/>
            <person name="Zhang L.S."/>
            <person name="Chang S.B."/>
            <person name="Chen F."/>
            <person name="Shi Y."/>
            <person name="Su Y.Y."/>
            <person name="Zhang Y.Q."/>
            <person name="Chen L.J."/>
            <person name="Yin Y."/>
            <person name="Lin M."/>
            <person name="Huang H."/>
            <person name="Deng H."/>
            <person name="Wang Z.W."/>
            <person name="Zhu S.L."/>
            <person name="Zhao X."/>
            <person name="Deng C."/>
            <person name="Niu S.C."/>
            <person name="Huang J."/>
            <person name="Wang M."/>
            <person name="Liu G.H."/>
            <person name="Yang H.J."/>
            <person name="Xiao X.J."/>
            <person name="Hsiao Y.Y."/>
            <person name="Wu W.L."/>
            <person name="Chen Y.Y."/>
            <person name="Mitsuda N."/>
            <person name="Ohme-Takagi M."/>
            <person name="Luo Y.B."/>
            <person name="Van de Peer Y."/>
            <person name="Liu Z.J."/>
        </authorList>
    </citation>
    <scope>NUCLEOTIDE SEQUENCE [LARGE SCALE GENOMIC DNA]</scope>
    <source>
        <tissue evidence="23">The whole plant</tissue>
    </source>
</reference>
<keyword evidence="3" id="KW-0723">Serine/threonine-protein kinase</keyword>
<dbReference type="InterPro" id="IPR017441">
    <property type="entry name" value="Protein_kinase_ATP_BS"/>
</dbReference>
<evidence type="ECO:0000256" key="15">
    <source>
        <dbReference type="ARBA" id="ARBA00023170"/>
    </source>
</evidence>
<dbReference type="Gene3D" id="3.30.200.20">
    <property type="entry name" value="Phosphorylase Kinase, domain 1"/>
    <property type="match status" value="1"/>
</dbReference>
<evidence type="ECO:0000256" key="17">
    <source>
        <dbReference type="ARBA" id="ARBA00047899"/>
    </source>
</evidence>
<evidence type="ECO:0000256" key="12">
    <source>
        <dbReference type="ARBA" id="ARBA00022989"/>
    </source>
</evidence>
<evidence type="ECO:0000256" key="21">
    <source>
        <dbReference type="SAM" id="Phobius"/>
    </source>
</evidence>
<proteinExistence type="predicted"/>
<protein>
    <recommendedName>
        <fullName evidence="2">non-specific serine/threonine protein kinase</fullName>
        <ecNumber evidence="2">2.7.11.1</ecNumber>
    </recommendedName>
</protein>
<organism evidence="23 24">
    <name type="scientific">Dendrobium catenatum</name>
    <dbReference type="NCBI Taxonomy" id="906689"/>
    <lineage>
        <taxon>Eukaryota</taxon>
        <taxon>Viridiplantae</taxon>
        <taxon>Streptophyta</taxon>
        <taxon>Embryophyta</taxon>
        <taxon>Tracheophyta</taxon>
        <taxon>Spermatophyta</taxon>
        <taxon>Magnoliopsida</taxon>
        <taxon>Liliopsida</taxon>
        <taxon>Asparagales</taxon>
        <taxon>Orchidaceae</taxon>
        <taxon>Epidendroideae</taxon>
        <taxon>Malaxideae</taxon>
        <taxon>Dendrobiinae</taxon>
        <taxon>Dendrobium</taxon>
    </lineage>
</organism>
<evidence type="ECO:0000256" key="20">
    <source>
        <dbReference type="SAM" id="MobiDB-lite"/>
    </source>
</evidence>
<keyword evidence="14" id="KW-1015">Disulfide bond</keyword>
<keyword evidence="7" id="KW-0732">Signal</keyword>
<comment type="subcellular location">
    <subcellularLocation>
        <location evidence="1">Membrane</location>
        <topology evidence="1">Single-pass type I membrane protein</topology>
    </subcellularLocation>
</comment>
<dbReference type="SUPFAM" id="SSF56112">
    <property type="entry name" value="Protein kinase-like (PK-like)"/>
    <property type="match status" value="1"/>
</dbReference>
<dbReference type="SMART" id="SM00220">
    <property type="entry name" value="S_TKc"/>
    <property type="match status" value="1"/>
</dbReference>
<comment type="catalytic activity">
    <reaction evidence="18">
        <text>L-seryl-[protein] + ATP = O-phospho-L-seryl-[protein] + ADP + H(+)</text>
        <dbReference type="Rhea" id="RHEA:17989"/>
        <dbReference type="Rhea" id="RHEA-COMP:9863"/>
        <dbReference type="Rhea" id="RHEA-COMP:11604"/>
        <dbReference type="ChEBI" id="CHEBI:15378"/>
        <dbReference type="ChEBI" id="CHEBI:29999"/>
        <dbReference type="ChEBI" id="CHEBI:30616"/>
        <dbReference type="ChEBI" id="CHEBI:83421"/>
        <dbReference type="ChEBI" id="CHEBI:456216"/>
        <dbReference type="EC" id="2.7.11.1"/>
    </reaction>
</comment>
<feature type="transmembrane region" description="Helical" evidence="21">
    <location>
        <begin position="7"/>
        <end position="32"/>
    </location>
</feature>
<dbReference type="EMBL" id="KZ502868">
    <property type="protein sequence ID" value="PKU71732.1"/>
    <property type="molecule type" value="Genomic_DNA"/>
</dbReference>
<reference evidence="23 24" key="2">
    <citation type="journal article" date="2017" name="Nature">
        <title>The Apostasia genome and the evolution of orchids.</title>
        <authorList>
            <person name="Zhang G.Q."/>
            <person name="Liu K.W."/>
            <person name="Li Z."/>
            <person name="Lohaus R."/>
            <person name="Hsiao Y.Y."/>
            <person name="Niu S.C."/>
            <person name="Wang J.Y."/>
            <person name="Lin Y.C."/>
            <person name="Xu Q."/>
            <person name="Chen L.J."/>
            <person name="Yoshida K."/>
            <person name="Fujiwara S."/>
            <person name="Wang Z.W."/>
            <person name="Zhang Y.Q."/>
            <person name="Mitsuda N."/>
            <person name="Wang M."/>
            <person name="Liu G.H."/>
            <person name="Pecoraro L."/>
            <person name="Huang H.X."/>
            <person name="Xiao X.J."/>
            <person name="Lin M."/>
            <person name="Wu X.Y."/>
            <person name="Wu W.L."/>
            <person name="Chen Y.Y."/>
            <person name="Chang S.B."/>
            <person name="Sakamoto S."/>
            <person name="Ohme-Takagi M."/>
            <person name="Yagi M."/>
            <person name="Zeng S.J."/>
            <person name="Shen C.Y."/>
            <person name="Yeh C.M."/>
            <person name="Luo Y.B."/>
            <person name="Tsai W.C."/>
            <person name="Van de Peer Y."/>
            <person name="Liu Z.J."/>
        </authorList>
    </citation>
    <scope>NUCLEOTIDE SEQUENCE [LARGE SCALE GENOMIC DNA]</scope>
    <source>
        <tissue evidence="23">The whole plant</tissue>
    </source>
</reference>
<keyword evidence="4" id="KW-0597">Phosphoprotein</keyword>
<keyword evidence="6 21" id="KW-0812">Transmembrane</keyword>
<evidence type="ECO:0000256" key="16">
    <source>
        <dbReference type="ARBA" id="ARBA00023180"/>
    </source>
</evidence>
<dbReference type="AlphaFoldDB" id="A0A2I0W7V9"/>
<keyword evidence="12 21" id="KW-1133">Transmembrane helix</keyword>
<dbReference type="PANTHER" id="PTHR47976:SF30">
    <property type="entry name" value="RECEPTOR-LIKE SERINE_THREONINE-PROTEIN KINASE"/>
    <property type="match status" value="1"/>
</dbReference>
<evidence type="ECO:0000313" key="24">
    <source>
        <dbReference type="Proteomes" id="UP000233837"/>
    </source>
</evidence>
<evidence type="ECO:0000256" key="9">
    <source>
        <dbReference type="ARBA" id="ARBA00022741"/>
    </source>
</evidence>
<evidence type="ECO:0000259" key="22">
    <source>
        <dbReference type="PROSITE" id="PS50011"/>
    </source>
</evidence>
<evidence type="ECO:0000256" key="19">
    <source>
        <dbReference type="PROSITE-ProRule" id="PRU10141"/>
    </source>
</evidence>
<evidence type="ECO:0000256" key="10">
    <source>
        <dbReference type="ARBA" id="ARBA00022777"/>
    </source>
</evidence>
<dbReference type="GO" id="GO:0005524">
    <property type="term" value="F:ATP binding"/>
    <property type="evidence" value="ECO:0007669"/>
    <property type="project" value="UniProtKB-UniRule"/>
</dbReference>
<dbReference type="PANTHER" id="PTHR47976">
    <property type="entry name" value="G-TYPE LECTIN S-RECEPTOR-LIKE SERINE/THREONINE-PROTEIN KINASE SD2-5"/>
    <property type="match status" value="1"/>
</dbReference>
<evidence type="ECO:0000256" key="5">
    <source>
        <dbReference type="ARBA" id="ARBA00022679"/>
    </source>
</evidence>
<comment type="catalytic activity">
    <reaction evidence="17">
        <text>L-threonyl-[protein] + ATP = O-phospho-L-threonyl-[protein] + ADP + H(+)</text>
        <dbReference type="Rhea" id="RHEA:46608"/>
        <dbReference type="Rhea" id="RHEA-COMP:11060"/>
        <dbReference type="Rhea" id="RHEA-COMP:11605"/>
        <dbReference type="ChEBI" id="CHEBI:15378"/>
        <dbReference type="ChEBI" id="CHEBI:30013"/>
        <dbReference type="ChEBI" id="CHEBI:30616"/>
        <dbReference type="ChEBI" id="CHEBI:61977"/>
        <dbReference type="ChEBI" id="CHEBI:456216"/>
        <dbReference type="EC" id="2.7.11.1"/>
    </reaction>
</comment>
<feature type="transmembrane region" description="Helical" evidence="21">
    <location>
        <begin position="38"/>
        <end position="59"/>
    </location>
</feature>